<comment type="similarity">
    <text evidence="1">Belongs to the UPF0434 family.</text>
</comment>
<dbReference type="AlphaFoldDB" id="G0HB95"/>
<protein>
    <recommendedName>
        <fullName evidence="1">UPF0434 protein CVAR_1257</fullName>
    </recommendedName>
</protein>
<dbReference type="eggNOG" id="COG2835">
    <property type="taxonomic scope" value="Bacteria"/>
</dbReference>
<dbReference type="KEGG" id="cva:CVAR_1257"/>
<accession>G0HB95</accession>
<dbReference type="PANTHER" id="PTHR33505">
    <property type="entry name" value="ZGC:162634"/>
    <property type="match status" value="1"/>
</dbReference>
<evidence type="ECO:0000256" key="1">
    <source>
        <dbReference type="HAMAP-Rule" id="MF_01187"/>
    </source>
</evidence>
<dbReference type="InterPro" id="IPR005651">
    <property type="entry name" value="Trm112-like"/>
</dbReference>
<dbReference type="GO" id="GO:0005829">
    <property type="term" value="C:cytosol"/>
    <property type="evidence" value="ECO:0007669"/>
    <property type="project" value="TreeGrafter"/>
</dbReference>
<evidence type="ECO:0000313" key="3">
    <source>
        <dbReference type="Proteomes" id="UP000006659"/>
    </source>
</evidence>
<dbReference type="HOGENOM" id="CLU_2600135_0_0_11"/>
<dbReference type="Pfam" id="PF03966">
    <property type="entry name" value="Trm112p"/>
    <property type="match status" value="1"/>
</dbReference>
<dbReference type="Proteomes" id="UP000006659">
    <property type="component" value="Chromosome"/>
</dbReference>
<evidence type="ECO:0000313" key="2">
    <source>
        <dbReference type="EMBL" id="AEK36613.1"/>
    </source>
</evidence>
<gene>
    <name evidence="2" type="ordered locus">CVAR_1257</name>
</gene>
<dbReference type="Gene3D" id="2.20.25.10">
    <property type="match status" value="1"/>
</dbReference>
<dbReference type="STRING" id="858619.CVAR_1257"/>
<dbReference type="HAMAP" id="MF_01187">
    <property type="entry name" value="UPF0434"/>
    <property type="match status" value="1"/>
</dbReference>
<sequence>MRAPGVLPGRPPACAGCAAVTLLTMIDPSLLEILVCPQDKQPLEEHGDYLVNPRLSVAYPVQDGIPVLLADEAVAWPLP</sequence>
<dbReference type="SUPFAM" id="SSF158997">
    <property type="entry name" value="Trm112p-like"/>
    <property type="match status" value="1"/>
</dbReference>
<proteinExistence type="inferred from homology"/>
<dbReference type="EMBL" id="CP002917">
    <property type="protein sequence ID" value="AEK36613.1"/>
    <property type="molecule type" value="Genomic_DNA"/>
</dbReference>
<organism evidence="2 3">
    <name type="scientific">Corynebacterium variabile (strain DSM 44702 / CIP 107183 / JCM 12073 / NCIMB 30131)</name>
    <name type="common">Corynebacterium mooreparkense</name>
    <dbReference type="NCBI Taxonomy" id="858619"/>
    <lineage>
        <taxon>Bacteria</taxon>
        <taxon>Bacillati</taxon>
        <taxon>Actinomycetota</taxon>
        <taxon>Actinomycetes</taxon>
        <taxon>Mycobacteriales</taxon>
        <taxon>Corynebacteriaceae</taxon>
        <taxon>Corynebacterium</taxon>
    </lineage>
</organism>
<name>G0HB95_CORVD</name>
<dbReference type="PANTHER" id="PTHR33505:SF4">
    <property type="entry name" value="PROTEIN PREY, MITOCHONDRIAL"/>
    <property type="match status" value="1"/>
</dbReference>
<reference evidence="2 3" key="1">
    <citation type="journal article" date="2011" name="BMC Genomics">
        <title>Complete genome sequence of Corynebacterium variabile DSM 44702 isolated from the surface of smear-ripened cheeses and insights into cheese ripening and flavor generation.</title>
        <authorList>
            <person name="Schroeder J."/>
            <person name="Maus I."/>
            <person name="Trost E."/>
            <person name="Tauch A."/>
        </authorList>
    </citation>
    <scope>NUCLEOTIDE SEQUENCE [LARGE SCALE GENOMIC DNA]</scope>
    <source>
        <strain evidence="3">DSM 44702 / JCM 12073 / NCIMB 30131</strain>
    </source>
</reference>